<evidence type="ECO:0000313" key="3">
    <source>
        <dbReference type="EMBL" id="WDH84509.1"/>
    </source>
</evidence>
<dbReference type="Proteomes" id="UP001220962">
    <property type="component" value="Chromosome"/>
</dbReference>
<reference evidence="3 6" key="1">
    <citation type="submission" date="2023-02" db="EMBL/GenBank/DDBJ databases">
        <title>Pathogen: clinical or host-associated sample.</title>
        <authorList>
            <person name="Hergert J."/>
            <person name="Casey R."/>
            <person name="Wagner J."/>
            <person name="Young E.L."/>
            <person name="Oakeson K.F."/>
        </authorList>
    </citation>
    <scope>NUCLEOTIDE SEQUENCE</scope>
    <source>
        <strain evidence="4 6">2022CK-00829</strain>
        <strain evidence="3">2022CK-00830</strain>
    </source>
</reference>
<protein>
    <submittedName>
        <fullName evidence="3">Uncharacterized protein</fullName>
    </submittedName>
</protein>
<evidence type="ECO:0000256" key="2">
    <source>
        <dbReference type="SAM" id="Phobius"/>
    </source>
</evidence>
<dbReference type="EMBL" id="CP118108">
    <property type="protein sequence ID" value="WDI04193.1"/>
    <property type="molecule type" value="Genomic_DNA"/>
</dbReference>
<organism evidence="3 5">
    <name type="scientific">Paenibacillus urinalis</name>
    <dbReference type="NCBI Taxonomy" id="521520"/>
    <lineage>
        <taxon>Bacteria</taxon>
        <taxon>Bacillati</taxon>
        <taxon>Bacillota</taxon>
        <taxon>Bacilli</taxon>
        <taxon>Bacillales</taxon>
        <taxon>Paenibacillaceae</taxon>
        <taxon>Paenibacillus</taxon>
    </lineage>
</organism>
<dbReference type="AlphaFoldDB" id="A0AAX3N721"/>
<evidence type="ECO:0000313" key="6">
    <source>
        <dbReference type="Proteomes" id="UP001221519"/>
    </source>
</evidence>
<feature type="region of interest" description="Disordered" evidence="1">
    <location>
        <begin position="67"/>
        <end position="132"/>
    </location>
</feature>
<dbReference type="Proteomes" id="UP001221519">
    <property type="component" value="Chromosome"/>
</dbReference>
<keyword evidence="2" id="KW-0472">Membrane</keyword>
<dbReference type="EMBL" id="CP118101">
    <property type="protein sequence ID" value="WDH84509.1"/>
    <property type="molecule type" value="Genomic_DNA"/>
</dbReference>
<sequence length="147" mass="16439">MTTLFGTIRINFVFGLIGLVYTFFVSYSSNLLSTSLYRAGTAFVIWFVIAFICRWVLGYVLAPSQSAEDQSQQEEGTEHKGTQLDITAPDDDEELRNLLNYSPQEESKSEPKKSAAEAGFEPLNPPKLVRTKDAEELAKAVRHLSDN</sequence>
<keyword evidence="2" id="KW-1133">Transmembrane helix</keyword>
<keyword evidence="2" id="KW-0812">Transmembrane</keyword>
<name>A0AAX3N721_9BACL</name>
<evidence type="ECO:0000313" key="5">
    <source>
        <dbReference type="Proteomes" id="UP001220962"/>
    </source>
</evidence>
<feature type="compositionally biased region" description="Basic and acidic residues" evidence="1">
    <location>
        <begin position="105"/>
        <end position="115"/>
    </location>
</feature>
<dbReference type="RefSeq" id="WP_047909697.1">
    <property type="nucleotide sequence ID" value="NZ_CP118101.1"/>
</dbReference>
<proteinExistence type="predicted"/>
<accession>A0AAX3N721</accession>
<feature type="transmembrane region" description="Helical" evidence="2">
    <location>
        <begin position="43"/>
        <end position="62"/>
    </location>
</feature>
<keyword evidence="6" id="KW-1185">Reference proteome</keyword>
<evidence type="ECO:0000313" key="4">
    <source>
        <dbReference type="EMBL" id="WDI04193.1"/>
    </source>
</evidence>
<feature type="transmembrane region" description="Helical" evidence="2">
    <location>
        <begin position="12"/>
        <end position="31"/>
    </location>
</feature>
<evidence type="ECO:0000256" key="1">
    <source>
        <dbReference type="SAM" id="MobiDB-lite"/>
    </source>
</evidence>
<gene>
    <name evidence="3" type="ORF">PUW23_09985</name>
    <name evidence="4" type="ORF">PUW25_09675</name>
</gene>